<feature type="compositionally biased region" description="Polar residues" evidence="8">
    <location>
        <begin position="127"/>
        <end position="145"/>
    </location>
</feature>
<dbReference type="Pfam" id="PF26200">
    <property type="entry name" value="Rcat_RNF216"/>
    <property type="match status" value="2"/>
</dbReference>
<feature type="compositionally biased region" description="Acidic residues" evidence="8">
    <location>
        <begin position="601"/>
        <end position="620"/>
    </location>
</feature>
<dbReference type="InterPro" id="IPR058758">
    <property type="entry name" value="UBA_RNF216"/>
</dbReference>
<accession>A0A0U5HLD7</accession>
<name>A0A0U5HLD7_ASPCI</name>
<dbReference type="EMBL" id="CDMC01000007">
    <property type="protein sequence ID" value="CEN62408.1"/>
    <property type="molecule type" value="Genomic_DNA"/>
</dbReference>
<keyword evidence="9" id="KW-0812">Transmembrane</keyword>
<dbReference type="GO" id="GO:0008270">
    <property type="term" value="F:zinc ion binding"/>
    <property type="evidence" value="ECO:0007669"/>
    <property type="project" value="UniProtKB-KW"/>
</dbReference>
<dbReference type="Gene3D" id="1.20.120.1750">
    <property type="match status" value="1"/>
</dbReference>
<feature type="compositionally biased region" description="Polar residues" evidence="8">
    <location>
        <begin position="1"/>
        <end position="18"/>
    </location>
</feature>
<dbReference type="OMA" id="IQIEVFR"/>
<gene>
    <name evidence="11" type="ORF">ASPCAL09043</name>
</gene>
<evidence type="ECO:0000256" key="4">
    <source>
        <dbReference type="ARBA" id="ARBA00022737"/>
    </source>
</evidence>
<feature type="domain" description="RING-type" evidence="10">
    <location>
        <begin position="292"/>
        <end position="578"/>
    </location>
</feature>
<evidence type="ECO:0000313" key="11">
    <source>
        <dbReference type="EMBL" id="CEN62408.1"/>
    </source>
</evidence>
<evidence type="ECO:0000256" key="3">
    <source>
        <dbReference type="ARBA" id="ARBA00022723"/>
    </source>
</evidence>
<dbReference type="OrthoDB" id="10009520at2759"/>
<evidence type="ECO:0000256" key="6">
    <source>
        <dbReference type="ARBA" id="ARBA00022786"/>
    </source>
</evidence>
<keyword evidence="5" id="KW-0863">Zinc-finger</keyword>
<proteinExistence type="predicted"/>
<dbReference type="Pfam" id="PF26112">
    <property type="entry name" value="UBA_RNF216"/>
    <property type="match status" value="1"/>
</dbReference>
<feature type="compositionally biased region" description="Low complexity" evidence="8">
    <location>
        <begin position="24"/>
        <end position="40"/>
    </location>
</feature>
<dbReference type="PANTHER" id="PTHR22770:SF42">
    <property type="entry name" value="FINGER PROTEIN (ZIN), PUTATIVE (AFU_ORTHOLOGUE AFUA_4G03910)-RELATED"/>
    <property type="match status" value="1"/>
</dbReference>
<dbReference type="Proteomes" id="UP000054771">
    <property type="component" value="Unassembled WGS sequence"/>
</dbReference>
<dbReference type="InterPro" id="IPR051628">
    <property type="entry name" value="LUBAC_E3_Ligases"/>
</dbReference>
<keyword evidence="2" id="KW-0808">Transferase</keyword>
<sequence length="768" mass="85858">MPLSLSVPSFRSNTTSPPLRSRDASASGTGSTSSYSATLSEALRNNPFGLATQSRSRTPLASTSEEQKREQEELNAALEALVLIFPDVKIEVFRELLVRFDGNSRLHVCVEQILRHKEKWVAGRWNVPSSGGEDTSENVSSSSPGQLVPRDERFRTANYKAAVKTILAKEFSGLSRSTVDAVLAEVNFCYVRARPILQDLARKTWRATFNSILPSFRRKRDKDDSHPLMLWQRQADGEVVPRLKGTGCEELDAELYEILVAPLLRARLEEREKEDLRLAEELNEKDAEAEGAMYECECCFSDVTFEQISTCSENMHVICFNCIRHTVHQALFGQGWSTSVDVGRSTLKCLAPSTHERCEGILSASIVKRAILFDKAGVETYAKFENRLASDALLRSQFKLIRCPFCSYAEVDPIYHPPPNGINWRFRRDGLISTILTIIILLDTVPFLIIIMTVLYFFNPSALSTILNNAVTNLCLKLRMKKFTCANTTCQRTSCITCQKPWRDPHVCHEPLLLDLRATVEAARTAAVKRTCPRCGLSFVKSSGCNKLTCTCGYSMCYLCRKALGPPLKSGGNRRRPRRQENIDPIGRALALGLPAADAVGDNEDPIQDDADEAAEDEEEANEGYRHFCEHFRVTPGARCTACNKCELYQDEDEEAVARRAGEKAEYEWRIRHQMAAANNNSSQNSTSATNPNPNPALTLGLASMNVNHDLSVNTSRGRKQPGGLILGLTGKTMMYWLDEVWQGGQWRVEGQALVDWVVERVIVIQEI</sequence>
<feature type="region of interest" description="Disordered" evidence="8">
    <location>
        <begin position="1"/>
        <end position="71"/>
    </location>
</feature>
<keyword evidence="3" id="KW-0479">Metal-binding</keyword>
<dbReference type="InterPro" id="IPR047544">
    <property type="entry name" value="RING-HC_RBR_RNF216"/>
</dbReference>
<feature type="compositionally biased region" description="Polar residues" evidence="8">
    <location>
        <begin position="51"/>
        <end position="64"/>
    </location>
</feature>
<dbReference type="CDD" id="cd16630">
    <property type="entry name" value="RING-HC_RBR_RNF216"/>
    <property type="match status" value="1"/>
</dbReference>
<dbReference type="InterPro" id="IPR047546">
    <property type="entry name" value="Rcat_RBR_RNF216"/>
</dbReference>
<feature type="transmembrane region" description="Helical" evidence="9">
    <location>
        <begin position="435"/>
        <end position="458"/>
    </location>
</feature>
<dbReference type="AlphaFoldDB" id="A0A0U5HLD7"/>
<dbReference type="PROSITE" id="PS51873">
    <property type="entry name" value="TRIAD"/>
    <property type="match status" value="1"/>
</dbReference>
<dbReference type="CDD" id="cd20353">
    <property type="entry name" value="Rcat_RBR_RNF216"/>
    <property type="match status" value="1"/>
</dbReference>
<dbReference type="InterPro" id="IPR044066">
    <property type="entry name" value="TRIAD_supradom"/>
</dbReference>
<evidence type="ECO:0000256" key="5">
    <source>
        <dbReference type="ARBA" id="ARBA00022771"/>
    </source>
</evidence>
<evidence type="ECO:0000256" key="2">
    <source>
        <dbReference type="ARBA" id="ARBA00022679"/>
    </source>
</evidence>
<keyword evidence="9" id="KW-1133">Transmembrane helix</keyword>
<comment type="pathway">
    <text evidence="1">Protein modification; protein ubiquitination.</text>
</comment>
<dbReference type="Pfam" id="PF26191">
    <property type="entry name" value="RING-HC_RBR_RNF216"/>
    <property type="match status" value="1"/>
</dbReference>
<protein>
    <recommendedName>
        <fullName evidence="10">RING-type domain-containing protein</fullName>
    </recommendedName>
</protein>
<keyword evidence="6" id="KW-0833">Ubl conjugation pathway</keyword>
<dbReference type="PANTHER" id="PTHR22770">
    <property type="entry name" value="UBIQUITIN CONJUGATING ENZYME 7 INTERACTING PROTEIN-RELATED"/>
    <property type="match status" value="1"/>
</dbReference>
<feature type="region of interest" description="Disordered" evidence="8">
    <location>
        <begin position="127"/>
        <end position="147"/>
    </location>
</feature>
<keyword evidence="9" id="KW-0472">Membrane</keyword>
<feature type="region of interest" description="Disordered" evidence="8">
    <location>
        <begin position="599"/>
        <end position="620"/>
    </location>
</feature>
<dbReference type="SUPFAM" id="SSF57850">
    <property type="entry name" value="RING/U-box"/>
    <property type="match status" value="1"/>
</dbReference>
<evidence type="ECO:0000313" key="12">
    <source>
        <dbReference type="Proteomes" id="UP000054771"/>
    </source>
</evidence>
<dbReference type="STRING" id="454130.A0A0U5HLD7"/>
<organism evidence="11 12">
    <name type="scientific">Aspergillus calidoustus</name>
    <dbReference type="NCBI Taxonomy" id="454130"/>
    <lineage>
        <taxon>Eukaryota</taxon>
        <taxon>Fungi</taxon>
        <taxon>Dikarya</taxon>
        <taxon>Ascomycota</taxon>
        <taxon>Pezizomycotina</taxon>
        <taxon>Eurotiomycetes</taxon>
        <taxon>Eurotiomycetidae</taxon>
        <taxon>Eurotiales</taxon>
        <taxon>Aspergillaceae</taxon>
        <taxon>Aspergillus</taxon>
        <taxon>Aspergillus subgen. Nidulantes</taxon>
    </lineage>
</organism>
<evidence type="ECO:0000256" key="1">
    <source>
        <dbReference type="ARBA" id="ARBA00004906"/>
    </source>
</evidence>
<evidence type="ECO:0000256" key="8">
    <source>
        <dbReference type="SAM" id="MobiDB-lite"/>
    </source>
</evidence>
<keyword evidence="4" id="KW-0677">Repeat</keyword>
<evidence type="ECO:0000256" key="7">
    <source>
        <dbReference type="ARBA" id="ARBA00022833"/>
    </source>
</evidence>
<keyword evidence="12" id="KW-1185">Reference proteome</keyword>
<evidence type="ECO:0000259" key="10">
    <source>
        <dbReference type="PROSITE" id="PS51873"/>
    </source>
</evidence>
<reference evidence="12" key="1">
    <citation type="journal article" date="2016" name="Genome Announc.">
        <title>Draft genome sequences of fungus Aspergillus calidoustus.</title>
        <authorList>
            <person name="Horn F."/>
            <person name="Linde J."/>
            <person name="Mattern D.J."/>
            <person name="Walther G."/>
            <person name="Guthke R."/>
            <person name="Scherlach K."/>
            <person name="Martin K."/>
            <person name="Brakhage A.A."/>
            <person name="Petzke L."/>
            <person name="Valiante V."/>
        </authorList>
    </citation>
    <scope>NUCLEOTIDE SEQUENCE [LARGE SCALE GENOMIC DNA]</scope>
    <source>
        <strain evidence="12">SF006504</strain>
    </source>
</reference>
<evidence type="ECO:0000256" key="9">
    <source>
        <dbReference type="SAM" id="Phobius"/>
    </source>
</evidence>
<dbReference type="GO" id="GO:0016740">
    <property type="term" value="F:transferase activity"/>
    <property type="evidence" value="ECO:0007669"/>
    <property type="project" value="UniProtKB-KW"/>
</dbReference>
<keyword evidence="7" id="KW-0862">Zinc</keyword>